<dbReference type="EMBL" id="AP027079">
    <property type="protein sequence ID" value="BDU68392.1"/>
    <property type="molecule type" value="Genomic_DNA"/>
</dbReference>
<accession>A0ABM8DN99</accession>
<evidence type="ECO:0000313" key="2">
    <source>
        <dbReference type="EMBL" id="BDU68392.1"/>
    </source>
</evidence>
<keyword evidence="3" id="KW-1185">Reference proteome</keyword>
<dbReference type="RefSeq" id="WP_286355015.1">
    <property type="nucleotide sequence ID" value="NZ_AP027079.1"/>
</dbReference>
<feature type="chain" id="PRO_5046332858" description="DUF4352 domain-containing protein" evidence="1">
    <location>
        <begin position="25"/>
        <end position="150"/>
    </location>
</feature>
<protein>
    <recommendedName>
        <fullName evidence="4">DUF4352 domain-containing protein</fullName>
    </recommendedName>
</protein>
<evidence type="ECO:0000256" key="1">
    <source>
        <dbReference type="SAM" id="SignalP"/>
    </source>
</evidence>
<gene>
    <name evidence="2" type="ORF">GETHOR_04930</name>
</gene>
<evidence type="ECO:0008006" key="4">
    <source>
        <dbReference type="Google" id="ProtNLM"/>
    </source>
</evidence>
<organism evidence="2 3">
    <name type="scientific">Geothrix oryzae</name>
    <dbReference type="NCBI Taxonomy" id="2927975"/>
    <lineage>
        <taxon>Bacteria</taxon>
        <taxon>Pseudomonadati</taxon>
        <taxon>Acidobacteriota</taxon>
        <taxon>Holophagae</taxon>
        <taxon>Holophagales</taxon>
        <taxon>Holophagaceae</taxon>
        <taxon>Geothrix</taxon>
    </lineage>
</organism>
<dbReference type="Proteomes" id="UP001242010">
    <property type="component" value="Chromosome"/>
</dbReference>
<feature type="signal peptide" evidence="1">
    <location>
        <begin position="1"/>
        <end position="24"/>
    </location>
</feature>
<sequence length="150" mass="16288">MLVGRNLVLPLLLALMALPMAAQGALKCAAKELPSHPFVSSDLSVTITALSGYKVFDRERKFAGRARVEVTVENKGAAFKRFDPQDLSFVGKDGVQVFPVFERNLADDTLPMSLRLAPGARASREYALTGRLAFPTKVYFGDALVAEVSE</sequence>
<name>A0ABM8DN99_9BACT</name>
<proteinExistence type="predicted"/>
<reference evidence="3" key="1">
    <citation type="journal article" date="2023" name="Int. J. Syst. Evol. Microbiol.">
        <title>Mesoterricola silvestris gen. nov., sp. nov., Mesoterricola sediminis sp. nov., Geothrix oryzae sp. nov., Geothrix edaphica sp. nov., Geothrix rubra sp. nov., and Geothrix limicola sp. nov., six novel members of Acidobacteriota isolated from soils.</title>
        <authorList>
            <person name="Itoh H."/>
            <person name="Sugisawa Y."/>
            <person name="Mise K."/>
            <person name="Xu Z."/>
            <person name="Kuniyasu M."/>
            <person name="Ushijima N."/>
            <person name="Kawano K."/>
            <person name="Kobayashi E."/>
            <person name="Shiratori Y."/>
            <person name="Masuda Y."/>
            <person name="Senoo K."/>
        </authorList>
    </citation>
    <scope>NUCLEOTIDE SEQUENCE [LARGE SCALE GENOMIC DNA]</scope>
    <source>
        <strain evidence="3">Red222</strain>
    </source>
</reference>
<keyword evidence="1" id="KW-0732">Signal</keyword>
<evidence type="ECO:0000313" key="3">
    <source>
        <dbReference type="Proteomes" id="UP001242010"/>
    </source>
</evidence>